<dbReference type="InterPro" id="IPR056199">
    <property type="entry name" value="SPEF2_C"/>
</dbReference>
<dbReference type="EMBL" id="OU900106">
    <property type="protein sequence ID" value="CAG9857088.1"/>
    <property type="molecule type" value="Genomic_DNA"/>
</dbReference>
<dbReference type="Gene3D" id="3.40.50.300">
    <property type="entry name" value="P-loop containing nucleotide triphosphate hydrolases"/>
    <property type="match status" value="1"/>
</dbReference>
<protein>
    <recommendedName>
        <fullName evidence="6">Sperm flagellar protein 2</fullName>
    </recommendedName>
</protein>
<dbReference type="Proteomes" id="UP001153712">
    <property type="component" value="Chromosome 13"/>
</dbReference>
<evidence type="ECO:0000256" key="1">
    <source>
        <dbReference type="SAM" id="MobiDB-lite"/>
    </source>
</evidence>
<name>A0A9N9XPK5_PHYSR</name>
<keyword evidence="5" id="KW-1185">Reference proteome</keyword>
<feature type="region of interest" description="Disordered" evidence="1">
    <location>
        <begin position="595"/>
        <end position="620"/>
    </location>
</feature>
<dbReference type="PANTHER" id="PTHR14919:SF0">
    <property type="entry name" value="SPERM FLAGELLAR PROTEIN 2"/>
    <property type="match status" value="1"/>
</dbReference>
<dbReference type="InterPro" id="IPR054517">
    <property type="entry name" value="SPEF2_D5"/>
</dbReference>
<feature type="domain" description="CPC1/SPEF2" evidence="2">
    <location>
        <begin position="299"/>
        <end position="429"/>
    </location>
</feature>
<proteinExistence type="predicted"/>
<evidence type="ECO:0000259" key="2">
    <source>
        <dbReference type="Pfam" id="PF22946"/>
    </source>
</evidence>
<organism evidence="4 5">
    <name type="scientific">Phyllotreta striolata</name>
    <name type="common">Striped flea beetle</name>
    <name type="synonym">Crioceris striolata</name>
    <dbReference type="NCBI Taxonomy" id="444603"/>
    <lineage>
        <taxon>Eukaryota</taxon>
        <taxon>Metazoa</taxon>
        <taxon>Ecdysozoa</taxon>
        <taxon>Arthropoda</taxon>
        <taxon>Hexapoda</taxon>
        <taxon>Insecta</taxon>
        <taxon>Pterygota</taxon>
        <taxon>Neoptera</taxon>
        <taxon>Endopterygota</taxon>
        <taxon>Coleoptera</taxon>
        <taxon>Polyphaga</taxon>
        <taxon>Cucujiformia</taxon>
        <taxon>Chrysomeloidea</taxon>
        <taxon>Chrysomelidae</taxon>
        <taxon>Galerucinae</taxon>
        <taxon>Alticini</taxon>
        <taxon>Phyllotreta</taxon>
    </lineage>
</organism>
<reference evidence="4" key="1">
    <citation type="submission" date="2022-01" db="EMBL/GenBank/DDBJ databases">
        <authorList>
            <person name="King R."/>
        </authorList>
    </citation>
    <scope>NUCLEOTIDE SEQUENCE</scope>
</reference>
<evidence type="ECO:0000259" key="3">
    <source>
        <dbReference type="Pfam" id="PF24082"/>
    </source>
</evidence>
<dbReference type="Pfam" id="PF22946">
    <property type="entry name" value="SPEF2_D5"/>
    <property type="match status" value="1"/>
</dbReference>
<dbReference type="OrthoDB" id="62528at2759"/>
<dbReference type="Pfam" id="PF24082">
    <property type="entry name" value="SPEF2_C"/>
    <property type="match status" value="1"/>
</dbReference>
<evidence type="ECO:0008006" key="6">
    <source>
        <dbReference type="Google" id="ProtNLM"/>
    </source>
</evidence>
<sequence>MSDIIKRWIQEKLGIIINLRPETFCQLSRDGSLLCRILRNYEIINDDQLKMIRKSNVRSVCLVNFKEHIMYWLDMLNIQLTAEEIIDIVDCNGLASLTLFYRVFIELHEKDCLTFILKNRLSEKLRPQLSKYAVHKVKDKLPENLVSEKYIDHLDNTADVKHWLQDRLEVVLSKCKTAREEYWSIIRSTERNSAHFSRGFLPSFEEHQDIVPNTSARSVDMTYKDLVIEKSKAKNAKPFLPDSREAQKIVQNIKNKLANRAESTEMIKELQRQILETYFSKLVDEENENVTTDLTEKIMKQSLYEKQMLSKIREVQYQRENMLESKKALNQSIIKEKERELVNKMLNKNKEMNKLEHEYYMEKRRLYQLHQEIYQKKLKIKAEKMHKLCQDSIYGICTMALRFLEHKRTFGEEPPQKVVDMWKKLIYAQDEEPKVPAEDLITLSPAVTETVLQSEMDRQIIFDRRDLDDYTNFEYPWILRDLSEELVNDMNNGTNILGYIIHSLLNMKYPRANYTNPPDLPNVNIRACLKGVPQQQSLKTLQKLLIHRNVLVVELQDTINYCLDVYKAESKHQTEESSDDETAFVEIEEKPPMAKKGAKKKSKFDTITSESEEQKDKAEKVVQTPKIFPDEIVELSNAGSLGKIISEELSAGNCLTDFLMVSTFIEYLKNKENEINGWVLVNYPNTYEQAILFEETLTGCQVPGVKEEQKINKSLVDIVSDINELKDPDEEKRFSSLVPDPRHKEFPMAYDTVLTAFINVKSVSDDSCSSYDFPQDLRYLEDTNDLERFYTDQGCHYAVYYQDFDFFTIKHVAKLVIGEFTLPAKPSVELFGETITYLEAGKGEDKKTTTATKMGEKKELDRIEKVVVNTSRVTSLQSGVESSTKKQKAALMVVKNDKSTQIPETVLVMVEPKEPPKPGEDGFFYEKLTINNDIGSLLVDMWERMEEIYINDLSQVFFEKRVIMNTLRPYVSYVQHMIRSYIVQTDNRHLIMREFQDKFNQFDSDYRKDKEFKAQMQCLTFSFTDRLSDLADVRVMRAERQRHDVILVSWGVKQMIQLVNNFITGFQIELDRSCDSMTFIIDYFCGIITNLPGDEIIAKEILPKFPLDSAEIENEINNIYINVGVPDANPLVGKIDAVYRKALAIVDKNDSYVFSKYEAMKFTFMSGTGQKSAKSKSTMKATAAGTTGDNIVAQQQILYLFDIWYNCLKGETARIKIRLHLLKRYLLKNVESFFVTLKDTYHSLYKENQFRYDTELKTIKDIWYMFMIAIEKEQQIQHELVFINDHLYVRPSVILFEDPVEEPPKLSNTMVFSVRQLNALIELFIDLGPDGFVPARSFSFILQDMTVNNTTNWIPDEWTNLTGPNVFQFTQDMFGPQEFVCWKDFIIYCLALRFPTVNDIVLMRRAYKNIDLNSTELIDKKHYDDIPFWFETDEDVDVEAVKNLLFRMYQVDEQFTNYTAMLFDFCKSDITLLGIVKALTLISGKTSCWNTSVGQKFAQLVLEDRKLHDELVKQRTLEIKQNFECATNIVLDLIDKTVHLCDSLILTDIDDYKEDWIDSEPVEEPKPVPPASRECEAGFEARRYPCYCYFLNISHVITLVNRTFNWRTETEKNISTYQVLNDIYKQCQSPMFNNQVLSHEFLNNEQFLKVFKTTKKFINVSPYKLVEKYLIETQLNEIET</sequence>
<feature type="domain" description="SPEF2 C-terminal" evidence="3">
    <location>
        <begin position="1312"/>
        <end position="1488"/>
    </location>
</feature>
<dbReference type="PANTHER" id="PTHR14919">
    <property type="entry name" value="KPL2-RELATED"/>
    <property type="match status" value="1"/>
</dbReference>
<evidence type="ECO:0000313" key="5">
    <source>
        <dbReference type="Proteomes" id="UP001153712"/>
    </source>
</evidence>
<gene>
    <name evidence="4" type="ORF">PHYEVI_LOCUS3499</name>
</gene>
<dbReference type="InterPro" id="IPR027417">
    <property type="entry name" value="P-loop_NTPase"/>
</dbReference>
<evidence type="ECO:0000313" key="4">
    <source>
        <dbReference type="EMBL" id="CAG9857088.1"/>
    </source>
</evidence>
<accession>A0A9N9XPK5</accession>
<dbReference type="InterPro" id="IPR052634">
    <property type="entry name" value="Sperm_flagellar-bone_growth"/>
</dbReference>